<protein>
    <recommendedName>
        <fullName evidence="6">ROK family protein</fullName>
    </recommendedName>
</protein>
<dbReference type="Proteomes" id="UP000189761">
    <property type="component" value="Unassembled WGS sequence"/>
</dbReference>
<sequence>MLTRDFFNDVSEKNQVKKALYKLIHKKDSISKVELLHRFHVPNTTMTRMVAELVKRKLIRECGVAESNGGRPSVLYEVVPDAGYLVGVEIARTHVGIMLFDLSFKPVGADQFMITNKHTPEVTIKLIIEGIEHLLTQYRVDPLLGIGIGAVGPIDRKNGVIINPSAFPAKGWLNIPIVSMLKGHFDVPVVLNNGANTAALAEYHANQSLQGESLLYCISGYGIRCGFIKEGQLFYNTQGAASTFEHITIQADGRPCLCGNKGCLSSYVTFGALFDRMKEKGISPSLDQLLNSKDPAVKEIILESARYYGIGIANMINALHPDTVLLHGKLIYHDRKYYEEVVRVARNHTCMKEISIKKGSFGEKATCLGAAIFVFDQFFNE</sequence>
<evidence type="ECO:0000256" key="3">
    <source>
        <dbReference type="ARBA" id="ARBA00022629"/>
    </source>
</evidence>
<comment type="caution">
    <text evidence="4">The sequence shown here is derived from an EMBL/GenBank/DDBJ whole genome shotgun (WGS) entry which is preliminary data.</text>
</comment>
<proteinExistence type="inferred from homology"/>
<dbReference type="PANTHER" id="PTHR18964">
    <property type="entry name" value="ROK (REPRESSOR, ORF, KINASE) FAMILY"/>
    <property type="match status" value="1"/>
</dbReference>
<evidence type="ECO:0000256" key="1">
    <source>
        <dbReference type="ARBA" id="ARBA00002486"/>
    </source>
</evidence>
<dbReference type="AlphaFoldDB" id="A0A8E2I882"/>
<organism evidence="4 5">
    <name type="scientific">Heyndrickxia oleronia</name>
    <dbReference type="NCBI Taxonomy" id="38875"/>
    <lineage>
        <taxon>Bacteria</taxon>
        <taxon>Bacillati</taxon>
        <taxon>Bacillota</taxon>
        <taxon>Bacilli</taxon>
        <taxon>Bacillales</taxon>
        <taxon>Bacillaceae</taxon>
        <taxon>Heyndrickxia</taxon>
    </lineage>
</organism>
<dbReference type="InterPro" id="IPR036388">
    <property type="entry name" value="WH-like_DNA-bd_sf"/>
</dbReference>
<dbReference type="GO" id="GO:0042732">
    <property type="term" value="P:D-xylose metabolic process"/>
    <property type="evidence" value="ECO:0007669"/>
    <property type="project" value="UniProtKB-KW"/>
</dbReference>
<evidence type="ECO:0000313" key="5">
    <source>
        <dbReference type="Proteomes" id="UP000189761"/>
    </source>
</evidence>
<dbReference type="RefSeq" id="WP_209391860.1">
    <property type="nucleotide sequence ID" value="NZ_CP065424.1"/>
</dbReference>
<dbReference type="InterPro" id="IPR036390">
    <property type="entry name" value="WH_DNA-bd_sf"/>
</dbReference>
<evidence type="ECO:0000256" key="2">
    <source>
        <dbReference type="ARBA" id="ARBA00006479"/>
    </source>
</evidence>
<dbReference type="SUPFAM" id="SSF53067">
    <property type="entry name" value="Actin-like ATPase domain"/>
    <property type="match status" value="1"/>
</dbReference>
<dbReference type="Gene3D" id="3.30.420.40">
    <property type="match status" value="2"/>
</dbReference>
<keyword evidence="3" id="KW-0119">Carbohydrate metabolism</keyword>
<dbReference type="InterPro" id="IPR043129">
    <property type="entry name" value="ATPase_NBD"/>
</dbReference>
<dbReference type="InterPro" id="IPR000600">
    <property type="entry name" value="ROK"/>
</dbReference>
<comment type="function">
    <text evidence="1">Transcriptional repressor of xylose-utilizing enzymes.</text>
</comment>
<dbReference type="Gene3D" id="1.10.10.10">
    <property type="entry name" value="Winged helix-like DNA-binding domain superfamily/Winged helix DNA-binding domain"/>
    <property type="match status" value="1"/>
</dbReference>
<accession>A0A8E2I882</accession>
<keyword evidence="5" id="KW-1185">Reference proteome</keyword>
<comment type="similarity">
    <text evidence="2">Belongs to the ROK (NagC/XylR) family.</text>
</comment>
<dbReference type="SUPFAM" id="SSF46785">
    <property type="entry name" value="Winged helix' DNA-binding domain"/>
    <property type="match status" value="1"/>
</dbReference>
<dbReference type="PANTHER" id="PTHR18964:SF149">
    <property type="entry name" value="BIFUNCTIONAL UDP-N-ACETYLGLUCOSAMINE 2-EPIMERASE_N-ACETYLMANNOSAMINE KINASE"/>
    <property type="match status" value="1"/>
</dbReference>
<reference evidence="4 5" key="1">
    <citation type="submission" date="2017-01" db="EMBL/GenBank/DDBJ databases">
        <title>Draft genome sequence of Bacillus oleronius.</title>
        <authorList>
            <person name="Allam M."/>
        </authorList>
    </citation>
    <scope>NUCLEOTIDE SEQUENCE [LARGE SCALE GENOMIC DNA]</scope>
    <source>
        <strain evidence="4 5">DSM 9356</strain>
    </source>
</reference>
<name>A0A8E2I882_9BACI</name>
<evidence type="ECO:0000313" key="4">
    <source>
        <dbReference type="EMBL" id="OOP67800.1"/>
    </source>
</evidence>
<keyword evidence="3" id="KW-0859">Xylose metabolism</keyword>
<dbReference type="Pfam" id="PF00480">
    <property type="entry name" value="ROK"/>
    <property type="match status" value="1"/>
</dbReference>
<evidence type="ECO:0008006" key="6">
    <source>
        <dbReference type="Google" id="ProtNLM"/>
    </source>
</evidence>
<dbReference type="EMBL" id="MTLA01000159">
    <property type="protein sequence ID" value="OOP67800.1"/>
    <property type="molecule type" value="Genomic_DNA"/>
</dbReference>
<gene>
    <name evidence="4" type="ORF">BWZ43_13925</name>
</gene>